<feature type="compositionally biased region" description="Basic and acidic residues" evidence="1">
    <location>
        <begin position="296"/>
        <end position="306"/>
    </location>
</feature>
<dbReference type="Proteomes" id="UP000502823">
    <property type="component" value="Unassembled WGS sequence"/>
</dbReference>
<feature type="region of interest" description="Disordered" evidence="1">
    <location>
        <begin position="282"/>
        <end position="306"/>
    </location>
</feature>
<dbReference type="OrthoDB" id="7430688at2759"/>
<evidence type="ECO:0000313" key="4">
    <source>
        <dbReference type="Proteomes" id="UP000502823"/>
    </source>
</evidence>
<organism evidence="3 4">
    <name type="scientific">Coptotermes formosanus</name>
    <name type="common">Formosan subterranean termite</name>
    <dbReference type="NCBI Taxonomy" id="36987"/>
    <lineage>
        <taxon>Eukaryota</taxon>
        <taxon>Metazoa</taxon>
        <taxon>Ecdysozoa</taxon>
        <taxon>Arthropoda</taxon>
        <taxon>Hexapoda</taxon>
        <taxon>Insecta</taxon>
        <taxon>Pterygota</taxon>
        <taxon>Neoptera</taxon>
        <taxon>Polyneoptera</taxon>
        <taxon>Dictyoptera</taxon>
        <taxon>Blattodea</taxon>
        <taxon>Blattoidea</taxon>
        <taxon>Termitoidae</taxon>
        <taxon>Rhinotermitidae</taxon>
        <taxon>Coptotermes</taxon>
    </lineage>
</organism>
<feature type="region of interest" description="Disordered" evidence="1">
    <location>
        <begin position="50"/>
        <end position="119"/>
    </location>
</feature>
<dbReference type="AlphaFoldDB" id="A0A6L2PIL2"/>
<feature type="compositionally biased region" description="Basic residues" evidence="1">
    <location>
        <begin position="69"/>
        <end position="85"/>
    </location>
</feature>
<comment type="caution">
    <text evidence="3">The sequence shown here is derived from an EMBL/GenBank/DDBJ whole genome shotgun (WGS) entry which is preliminary data.</text>
</comment>
<sequence length="306" mass="34108">MVQPSPGVTHCAKSSMALGCRPRDVEHSTTQTARPSGLTVHGAIKSKPAEEVTTVQQLPTAKPRLYGVARRKHKKARAGQSRTRRLTSLQPSMGPNGPRSRGHTPTEQPSKKPRTPLEPGLHKKALLNFKAAIFLDHHEATCLDKRDVVLAKLQRDTFPYTYADLRRVDWLIAALHGFQIREGARLEATDAKHLPKPIKMALRTGDEVSTDPEELCKWIKSLNPGPHTDNWRVLNSREEPSSRRHILPVDWGSANTIKRTGYKIFMGLSVGTFRVLSNPEAESGAGWASGGGPRCRHWDKEEQGWR</sequence>
<gene>
    <name evidence="3" type="ORF">Cfor_03677</name>
</gene>
<name>A0A6L2PIL2_COPFO</name>
<proteinExistence type="predicted"/>
<evidence type="ECO:0000259" key="2">
    <source>
        <dbReference type="Pfam" id="PF16012"/>
    </source>
</evidence>
<evidence type="ECO:0000313" key="3">
    <source>
        <dbReference type="EMBL" id="GFG30435.1"/>
    </source>
</evidence>
<evidence type="ECO:0000256" key="1">
    <source>
        <dbReference type="SAM" id="MobiDB-lite"/>
    </source>
</evidence>
<dbReference type="InterPro" id="IPR031961">
    <property type="entry name" value="DUF4780"/>
</dbReference>
<protein>
    <recommendedName>
        <fullName evidence="2">DUF4780 domain-containing protein</fullName>
    </recommendedName>
</protein>
<dbReference type="EMBL" id="BLKM01000221">
    <property type="protein sequence ID" value="GFG30435.1"/>
    <property type="molecule type" value="Genomic_DNA"/>
</dbReference>
<feature type="domain" description="DUF4780" evidence="2">
    <location>
        <begin position="164"/>
        <end position="270"/>
    </location>
</feature>
<accession>A0A6L2PIL2</accession>
<reference evidence="4" key="1">
    <citation type="submission" date="2020-01" db="EMBL/GenBank/DDBJ databases">
        <title>Draft genome sequence of the Termite Coptotermes fromosanus.</title>
        <authorList>
            <person name="Itakura S."/>
            <person name="Yosikawa Y."/>
            <person name="Umezawa K."/>
        </authorList>
    </citation>
    <scope>NUCLEOTIDE SEQUENCE [LARGE SCALE GENOMIC DNA]</scope>
</reference>
<dbReference type="Pfam" id="PF16012">
    <property type="entry name" value="DUF4780"/>
    <property type="match status" value="1"/>
</dbReference>
<dbReference type="InParanoid" id="A0A6L2PIL2"/>
<keyword evidence="4" id="KW-1185">Reference proteome</keyword>